<keyword evidence="11 14" id="KW-1133">Transmembrane helix</keyword>
<dbReference type="InterPro" id="IPR006121">
    <property type="entry name" value="HMA_dom"/>
</dbReference>
<keyword evidence="9 14" id="KW-0067">ATP-binding</keyword>
<keyword evidence="7 14" id="KW-0479">Metal-binding</keyword>
<reference evidence="16" key="1">
    <citation type="submission" date="2006-10" db="EMBL/GenBank/DDBJ databases">
        <title>Complete sequence of Solibacter usitatus Ellin6076.</title>
        <authorList>
            <consortium name="US DOE Joint Genome Institute"/>
            <person name="Copeland A."/>
            <person name="Lucas S."/>
            <person name="Lapidus A."/>
            <person name="Barry K."/>
            <person name="Detter J.C."/>
            <person name="Glavina del Rio T."/>
            <person name="Hammon N."/>
            <person name="Israni S."/>
            <person name="Dalin E."/>
            <person name="Tice H."/>
            <person name="Pitluck S."/>
            <person name="Thompson L.S."/>
            <person name="Brettin T."/>
            <person name="Bruce D."/>
            <person name="Han C."/>
            <person name="Tapia R."/>
            <person name="Gilna P."/>
            <person name="Schmutz J."/>
            <person name="Larimer F."/>
            <person name="Land M."/>
            <person name="Hauser L."/>
            <person name="Kyrpides N."/>
            <person name="Mikhailova N."/>
            <person name="Janssen P.H."/>
            <person name="Kuske C.R."/>
            <person name="Richardson P."/>
        </authorList>
    </citation>
    <scope>NUCLEOTIDE SEQUENCE</scope>
    <source>
        <strain evidence="16">Ellin6076</strain>
    </source>
</reference>
<dbReference type="EC" id="7.2.2.8" evidence="3"/>
<dbReference type="KEGG" id="sus:Acid_5609"/>
<feature type="transmembrane region" description="Helical" evidence="14">
    <location>
        <begin position="175"/>
        <end position="193"/>
    </location>
</feature>
<proteinExistence type="inferred from homology"/>
<evidence type="ECO:0000256" key="14">
    <source>
        <dbReference type="RuleBase" id="RU362081"/>
    </source>
</evidence>
<dbReference type="InParanoid" id="Q01UW4"/>
<keyword evidence="6 14" id="KW-0812">Transmembrane</keyword>
<evidence type="ECO:0000259" key="15">
    <source>
        <dbReference type="PROSITE" id="PS50846"/>
    </source>
</evidence>
<dbReference type="InterPro" id="IPR023298">
    <property type="entry name" value="ATPase_P-typ_TM_dom_sf"/>
</dbReference>
<dbReference type="InterPro" id="IPR023299">
    <property type="entry name" value="ATPase_P-typ_cyto_dom_N"/>
</dbReference>
<dbReference type="Gene3D" id="3.40.1110.10">
    <property type="entry name" value="Calcium-transporting ATPase, cytoplasmic domain N"/>
    <property type="match status" value="1"/>
</dbReference>
<name>Q01UW4_SOLUE</name>
<dbReference type="InterPro" id="IPR018303">
    <property type="entry name" value="ATPase_P-typ_P_site"/>
</dbReference>
<comment type="similarity">
    <text evidence="2 14">Belongs to the cation transport ATPase (P-type) (TC 3.A.3) family. Type IB subfamily.</text>
</comment>
<dbReference type="FunCoup" id="Q01UW4">
    <property type="interactions" value="411"/>
</dbReference>
<dbReference type="GO" id="GO:0043682">
    <property type="term" value="F:P-type divalent copper transporter activity"/>
    <property type="evidence" value="ECO:0007669"/>
    <property type="project" value="TreeGrafter"/>
</dbReference>
<dbReference type="NCBIfam" id="TIGR01512">
    <property type="entry name" value="ATPase-IB2_Cd"/>
    <property type="match status" value="1"/>
</dbReference>
<dbReference type="CDD" id="cd00371">
    <property type="entry name" value="HMA"/>
    <property type="match status" value="1"/>
</dbReference>
<gene>
    <name evidence="16" type="ordered locus">Acid_5609</name>
</gene>
<dbReference type="InterPro" id="IPR023214">
    <property type="entry name" value="HAD_sf"/>
</dbReference>
<organism evidence="16">
    <name type="scientific">Solibacter usitatus (strain Ellin6076)</name>
    <dbReference type="NCBI Taxonomy" id="234267"/>
    <lineage>
        <taxon>Bacteria</taxon>
        <taxon>Pseudomonadati</taxon>
        <taxon>Acidobacteriota</taxon>
        <taxon>Terriglobia</taxon>
        <taxon>Bryobacterales</taxon>
        <taxon>Solibacteraceae</taxon>
        <taxon>Candidatus Solibacter</taxon>
    </lineage>
</organism>
<feature type="transmembrane region" description="Helical" evidence="14">
    <location>
        <begin position="638"/>
        <end position="654"/>
    </location>
</feature>
<dbReference type="STRING" id="234267.Acid_5609"/>
<dbReference type="InterPro" id="IPR008250">
    <property type="entry name" value="ATPase_P-typ_transduc_dom_A_sf"/>
</dbReference>
<feature type="transmembrane region" description="Helical" evidence="14">
    <location>
        <begin position="149"/>
        <end position="169"/>
    </location>
</feature>
<dbReference type="FunFam" id="3.30.70.100:FF:000005">
    <property type="entry name" value="Copper-exporting P-type ATPase A"/>
    <property type="match status" value="1"/>
</dbReference>
<dbReference type="PRINTS" id="PR00120">
    <property type="entry name" value="HATPASE"/>
</dbReference>
<evidence type="ECO:0000256" key="3">
    <source>
        <dbReference type="ARBA" id="ARBA00012517"/>
    </source>
</evidence>
<dbReference type="GO" id="GO:0055070">
    <property type="term" value="P:copper ion homeostasis"/>
    <property type="evidence" value="ECO:0007669"/>
    <property type="project" value="TreeGrafter"/>
</dbReference>
<evidence type="ECO:0000256" key="12">
    <source>
        <dbReference type="ARBA" id="ARBA00023065"/>
    </source>
</evidence>
<evidence type="ECO:0000256" key="5">
    <source>
        <dbReference type="ARBA" id="ARBA00022475"/>
    </source>
</evidence>
<dbReference type="PROSITE" id="PS00154">
    <property type="entry name" value="ATPASE_E1_E2"/>
    <property type="match status" value="1"/>
</dbReference>
<evidence type="ECO:0000256" key="10">
    <source>
        <dbReference type="ARBA" id="ARBA00022967"/>
    </source>
</evidence>
<dbReference type="InterPro" id="IPR027256">
    <property type="entry name" value="P-typ_ATPase_IB"/>
</dbReference>
<dbReference type="NCBIfam" id="TIGR01525">
    <property type="entry name" value="ATPase-IB_hvy"/>
    <property type="match status" value="1"/>
</dbReference>
<feature type="transmembrane region" description="Helical" evidence="14">
    <location>
        <begin position="90"/>
        <end position="110"/>
    </location>
</feature>
<dbReference type="PRINTS" id="PR00119">
    <property type="entry name" value="CATATPASE"/>
</dbReference>
<dbReference type="Pfam" id="PF00403">
    <property type="entry name" value="HMA"/>
    <property type="match status" value="1"/>
</dbReference>
<dbReference type="Gene3D" id="3.30.70.100">
    <property type="match status" value="1"/>
</dbReference>
<dbReference type="NCBIfam" id="TIGR01494">
    <property type="entry name" value="ATPase_P-type"/>
    <property type="match status" value="1"/>
</dbReference>
<dbReference type="PROSITE" id="PS50846">
    <property type="entry name" value="HMA_2"/>
    <property type="match status" value="1"/>
</dbReference>
<feature type="transmembrane region" description="Helical" evidence="14">
    <location>
        <begin position="355"/>
        <end position="382"/>
    </location>
</feature>
<dbReference type="OrthoDB" id="9813266at2"/>
<dbReference type="GO" id="GO:0005886">
    <property type="term" value="C:plasma membrane"/>
    <property type="evidence" value="ECO:0007669"/>
    <property type="project" value="UniProtKB-SubCell"/>
</dbReference>
<dbReference type="Gene3D" id="3.40.50.1000">
    <property type="entry name" value="HAD superfamily/HAD-like"/>
    <property type="match status" value="1"/>
</dbReference>
<dbReference type="SUPFAM" id="SSF81653">
    <property type="entry name" value="Calcium ATPase, transduction domain A"/>
    <property type="match status" value="1"/>
</dbReference>
<feature type="transmembrane region" description="Helical" evidence="14">
    <location>
        <begin position="326"/>
        <end position="349"/>
    </location>
</feature>
<evidence type="ECO:0000313" key="16">
    <source>
        <dbReference type="EMBL" id="ABJ86556.1"/>
    </source>
</evidence>
<protein>
    <recommendedName>
        <fullName evidence="3">P-type Cu(+) transporter</fullName>
        <ecNumber evidence="3">7.2.2.8</ecNumber>
    </recommendedName>
</protein>
<keyword evidence="8 14" id="KW-0547">Nucleotide-binding</keyword>
<dbReference type="InterPro" id="IPR036163">
    <property type="entry name" value="HMA_dom_sf"/>
</dbReference>
<feature type="transmembrane region" description="Helical" evidence="14">
    <location>
        <begin position="116"/>
        <end position="137"/>
    </location>
</feature>
<dbReference type="Pfam" id="PF00702">
    <property type="entry name" value="Hydrolase"/>
    <property type="match status" value="1"/>
</dbReference>
<dbReference type="Pfam" id="PF00122">
    <property type="entry name" value="E1-E2_ATPase"/>
    <property type="match status" value="1"/>
</dbReference>
<evidence type="ECO:0000256" key="13">
    <source>
        <dbReference type="ARBA" id="ARBA00023136"/>
    </source>
</evidence>
<dbReference type="EMBL" id="CP000473">
    <property type="protein sequence ID" value="ABJ86556.1"/>
    <property type="molecule type" value="Genomic_DNA"/>
</dbReference>
<evidence type="ECO:0000256" key="1">
    <source>
        <dbReference type="ARBA" id="ARBA00004651"/>
    </source>
</evidence>
<dbReference type="PANTHER" id="PTHR43520">
    <property type="entry name" value="ATP7, ISOFORM B"/>
    <property type="match status" value="1"/>
</dbReference>
<dbReference type="eggNOG" id="COG2217">
    <property type="taxonomic scope" value="Bacteria"/>
</dbReference>
<comment type="subcellular location">
    <subcellularLocation>
        <location evidence="1">Cell membrane</location>
        <topology evidence="1">Multi-pass membrane protein</topology>
    </subcellularLocation>
</comment>
<evidence type="ECO:0000256" key="6">
    <source>
        <dbReference type="ARBA" id="ARBA00022692"/>
    </source>
</evidence>
<dbReference type="InterPro" id="IPR017969">
    <property type="entry name" value="Heavy-metal-associated_CS"/>
</dbReference>
<dbReference type="SUPFAM" id="SSF55008">
    <property type="entry name" value="HMA, heavy metal-associated domain"/>
    <property type="match status" value="1"/>
</dbReference>
<dbReference type="SUPFAM" id="SSF56784">
    <property type="entry name" value="HAD-like"/>
    <property type="match status" value="1"/>
</dbReference>
<keyword evidence="5 14" id="KW-1003">Cell membrane</keyword>
<dbReference type="CDD" id="cd02094">
    <property type="entry name" value="P-type_ATPase_Cu-like"/>
    <property type="match status" value="1"/>
</dbReference>
<dbReference type="SUPFAM" id="SSF81665">
    <property type="entry name" value="Calcium ATPase, transmembrane domain M"/>
    <property type="match status" value="1"/>
</dbReference>
<evidence type="ECO:0000256" key="8">
    <source>
        <dbReference type="ARBA" id="ARBA00022741"/>
    </source>
</evidence>
<dbReference type="HOGENOM" id="CLU_001771_0_3_0"/>
<dbReference type="GO" id="GO:0060003">
    <property type="term" value="P:copper ion export"/>
    <property type="evidence" value="ECO:0007669"/>
    <property type="project" value="UniProtKB-ARBA"/>
</dbReference>
<dbReference type="GO" id="GO:0005524">
    <property type="term" value="F:ATP binding"/>
    <property type="evidence" value="ECO:0007669"/>
    <property type="project" value="UniProtKB-UniRule"/>
</dbReference>
<dbReference type="GO" id="GO:0016887">
    <property type="term" value="F:ATP hydrolysis activity"/>
    <property type="evidence" value="ECO:0007669"/>
    <property type="project" value="InterPro"/>
</dbReference>
<dbReference type="InterPro" id="IPR036412">
    <property type="entry name" value="HAD-like_sf"/>
</dbReference>
<dbReference type="AlphaFoldDB" id="Q01UW4"/>
<evidence type="ECO:0000256" key="7">
    <source>
        <dbReference type="ARBA" id="ARBA00022723"/>
    </source>
</evidence>
<dbReference type="GO" id="GO:0140581">
    <property type="term" value="F:P-type monovalent copper transporter activity"/>
    <property type="evidence" value="ECO:0007669"/>
    <property type="project" value="UniProtKB-EC"/>
</dbReference>
<dbReference type="PANTHER" id="PTHR43520:SF8">
    <property type="entry name" value="P-TYPE CU(+) TRANSPORTER"/>
    <property type="match status" value="1"/>
</dbReference>
<evidence type="ECO:0000256" key="9">
    <source>
        <dbReference type="ARBA" id="ARBA00022840"/>
    </source>
</evidence>
<dbReference type="InterPro" id="IPR001757">
    <property type="entry name" value="P_typ_ATPase"/>
</dbReference>
<dbReference type="FunFam" id="2.70.150.10:FF:000020">
    <property type="entry name" value="Copper-exporting P-type ATPase A"/>
    <property type="match status" value="1"/>
</dbReference>
<keyword evidence="13 14" id="KW-0472">Membrane</keyword>
<dbReference type="NCBIfam" id="TIGR01511">
    <property type="entry name" value="ATPase-IB1_Cu"/>
    <property type="match status" value="1"/>
</dbReference>
<evidence type="ECO:0000256" key="4">
    <source>
        <dbReference type="ARBA" id="ARBA00022448"/>
    </source>
</evidence>
<dbReference type="InterPro" id="IPR059000">
    <property type="entry name" value="ATPase_P-type_domA"/>
</dbReference>
<keyword evidence="12" id="KW-0406">Ion transport</keyword>
<feature type="domain" description="HMA" evidence="15">
    <location>
        <begin position="7"/>
        <end position="73"/>
    </location>
</feature>
<keyword evidence="10" id="KW-1278">Translocase</keyword>
<dbReference type="Gene3D" id="2.70.150.10">
    <property type="entry name" value="Calcium-transporting ATPase, cytoplasmic transduction domain A"/>
    <property type="match status" value="1"/>
</dbReference>
<evidence type="ECO:0000256" key="2">
    <source>
        <dbReference type="ARBA" id="ARBA00006024"/>
    </source>
</evidence>
<sequence>MKTSAPERIDLPVSGMTCAACARSIERTLAVTPGVDRARVNLATNTATVEYDPSIAGVRDFVGAIEELGFGVPEKEVPHDDAAQGYRRRLVVAAIFTLPVFVLGMTHGMLHVPYSPWIQLVLTLPVIFYAGAPFYAAAWSALRHGAANMNSLISLGTGAAFLYSLVQTVRGRHDVYYEAAAVIITLILTGRLLEARARGRAGEAIRRLMDLQPPVARVLRDGTEVELPVDSVGVGDIVVVRPGERIPVDGQITEGESSVDESLLTGESMPVEKRPGAQVFAGSINSAGAFRYAASRVGRGTLLQQMIEMVKQAQGSRAPVARLADVVSGWFTLGVLIAAAITFIAWLFFAPFGVAMVNAVAVLIIACPCALGLATPTAIMVATGRGAERGILIKGGEALEMAARIDTVLLDKTGTITAGKPRVTRFTGDDVLRLAASAEQYSEHPLGKAIVEAARERGLKLAPASEFSAEAGFGVRARVEGREIVVGRPGATVTIDGVVAGTIEMADAMKPESPHAIQRLGAMGIDVWMITGDRRDTAATVAAECGIAADHVLSEVLPADKLAAVKKLQAAGHRVAMAGDGVNDAPALAQSDLGIAIGGGADVAMEAGAVTLMRPDLNGVPDALELARRTMRIIRQNLFWAFAYNALGIPLAALGLLSPMLASAAMALSSVTVVTNSLRLK</sequence>
<keyword evidence="4" id="KW-0813">Transport</keyword>
<dbReference type="PROSITE" id="PS01047">
    <property type="entry name" value="HMA_1"/>
    <property type="match status" value="1"/>
</dbReference>
<accession>Q01UW4</accession>
<evidence type="ECO:0000256" key="11">
    <source>
        <dbReference type="ARBA" id="ARBA00022989"/>
    </source>
</evidence>
<dbReference type="GO" id="GO:0005507">
    <property type="term" value="F:copper ion binding"/>
    <property type="evidence" value="ECO:0007669"/>
    <property type="project" value="TreeGrafter"/>
</dbReference>